<dbReference type="Pfam" id="PF01237">
    <property type="entry name" value="Oxysterol_BP"/>
    <property type="match status" value="1"/>
</dbReference>
<comment type="similarity">
    <text evidence="1 2">Belongs to the OSBP family.</text>
</comment>
<dbReference type="InterPro" id="IPR018494">
    <property type="entry name" value="Oxysterol-bd_CS"/>
</dbReference>
<evidence type="ECO:0000256" key="1">
    <source>
        <dbReference type="ARBA" id="ARBA00008842"/>
    </source>
</evidence>
<dbReference type="FunFam" id="2.40.160.120:FF:000001">
    <property type="entry name" value="Oxysterol-binding protein"/>
    <property type="match status" value="1"/>
</dbReference>
<dbReference type="PANTHER" id="PTHR10972">
    <property type="entry name" value="OXYSTEROL-BINDING PROTEIN-RELATED"/>
    <property type="match status" value="1"/>
</dbReference>
<name>A0A7S0RQA2_9CHLO</name>
<dbReference type="GO" id="GO:0005829">
    <property type="term" value="C:cytosol"/>
    <property type="evidence" value="ECO:0007669"/>
    <property type="project" value="TreeGrafter"/>
</dbReference>
<evidence type="ECO:0008006" key="5">
    <source>
        <dbReference type="Google" id="ProtNLM"/>
    </source>
</evidence>
<accession>A0A7S0RQA2</accession>
<dbReference type="InterPro" id="IPR037239">
    <property type="entry name" value="OSBP_sf"/>
</dbReference>
<dbReference type="EMBL" id="HBFB01020960">
    <property type="protein sequence ID" value="CAD8684454.1"/>
    <property type="molecule type" value="Transcribed_RNA"/>
</dbReference>
<dbReference type="SUPFAM" id="SSF144000">
    <property type="entry name" value="Oxysterol-binding protein-like"/>
    <property type="match status" value="1"/>
</dbReference>
<evidence type="ECO:0000256" key="2">
    <source>
        <dbReference type="RuleBase" id="RU003844"/>
    </source>
</evidence>
<gene>
    <name evidence="4" type="ORF">CLEI1391_LOCUS11790</name>
</gene>
<reference evidence="4" key="1">
    <citation type="submission" date="2021-01" db="EMBL/GenBank/DDBJ databases">
        <authorList>
            <person name="Corre E."/>
            <person name="Pelletier E."/>
            <person name="Niang G."/>
            <person name="Scheremetjew M."/>
            <person name="Finn R."/>
            <person name="Kale V."/>
            <person name="Holt S."/>
            <person name="Cochrane G."/>
            <person name="Meng A."/>
            <person name="Brown T."/>
            <person name="Cohen L."/>
        </authorList>
    </citation>
    <scope>NUCLEOTIDE SEQUENCE</scope>
    <source>
        <strain evidence="4">SAG 11-49</strain>
    </source>
</reference>
<evidence type="ECO:0000256" key="3">
    <source>
        <dbReference type="SAM" id="MobiDB-lite"/>
    </source>
</evidence>
<dbReference type="GO" id="GO:0032934">
    <property type="term" value="F:sterol binding"/>
    <property type="evidence" value="ECO:0007669"/>
    <property type="project" value="TreeGrafter"/>
</dbReference>
<evidence type="ECO:0000313" key="4">
    <source>
        <dbReference type="EMBL" id="CAD8684454.1"/>
    </source>
</evidence>
<dbReference type="PANTHER" id="PTHR10972:SF136">
    <property type="entry name" value="OXYSTEROL-BINDING PROTEIN 8"/>
    <property type="match status" value="1"/>
</dbReference>
<dbReference type="GO" id="GO:0120009">
    <property type="term" value="P:intermembrane lipid transfer"/>
    <property type="evidence" value="ECO:0007669"/>
    <property type="project" value="UniProtKB-ARBA"/>
</dbReference>
<proteinExistence type="inferred from homology"/>
<sequence length="458" mass="51356">MAAQQNASGGGMLSGLYNWGGSVMQYATEQLNNFLGWEDLEVVDPEAEKSEKGAAKAEGHHQAERKQVWGTKQFQQYIGMDVTSLLSVPVWIMEPFTILQKAAEIMEYTELLDKADQCSDPHERFAFLAAYCVSPFGAAERAWKPFNPILGETFELEIGNGVRYLAEQVSHHPPVCAAHAENAHFMYDLVSAPTTKFLGNSLEVYPYGRTRITLRKSGEVYTLVPPNAMVHNIVIGRTWVDAFGPMNINCAATGAKCVLEFTPCGWFSYGRYEFTGYVTDKDGKKHIKLTGKWNEYCDMVKCDAEGNVPADATPTRLWTCNEKPKNDYYSFTNFAHKLNSSDGIRVPLPSDSRRRPDRAALAAGETSAAGSEKYRLEEMQRAEKRERDGKGDKWTPRWFDAIEAPALLPGELPLDKVPFWQFNGKYLQEAERPTGATKDAVDGKGFCPWQYPTIHEKL</sequence>
<dbReference type="InterPro" id="IPR000648">
    <property type="entry name" value="Oxysterol-bd"/>
</dbReference>
<dbReference type="GO" id="GO:0016020">
    <property type="term" value="C:membrane"/>
    <property type="evidence" value="ECO:0007669"/>
    <property type="project" value="TreeGrafter"/>
</dbReference>
<feature type="compositionally biased region" description="Basic and acidic residues" evidence="3">
    <location>
        <begin position="372"/>
        <end position="394"/>
    </location>
</feature>
<dbReference type="PROSITE" id="PS01013">
    <property type="entry name" value="OSBP"/>
    <property type="match status" value="1"/>
</dbReference>
<dbReference type="AlphaFoldDB" id="A0A7S0RQA2"/>
<dbReference type="Gene3D" id="2.40.160.120">
    <property type="match status" value="1"/>
</dbReference>
<feature type="compositionally biased region" description="Low complexity" evidence="3">
    <location>
        <begin position="359"/>
        <end position="371"/>
    </location>
</feature>
<dbReference type="Gene3D" id="3.30.70.3490">
    <property type="match status" value="1"/>
</dbReference>
<feature type="region of interest" description="Disordered" evidence="3">
    <location>
        <begin position="345"/>
        <end position="394"/>
    </location>
</feature>
<organism evidence="4">
    <name type="scientific">Chlamydomonas leiostraca</name>
    <dbReference type="NCBI Taxonomy" id="1034604"/>
    <lineage>
        <taxon>Eukaryota</taxon>
        <taxon>Viridiplantae</taxon>
        <taxon>Chlorophyta</taxon>
        <taxon>core chlorophytes</taxon>
        <taxon>Chlorophyceae</taxon>
        <taxon>CS clade</taxon>
        <taxon>Chlamydomonadales</taxon>
        <taxon>Chlamydomonadaceae</taxon>
        <taxon>Chlamydomonas</taxon>
    </lineage>
</organism>
<protein>
    <recommendedName>
        <fullName evidence="5">Oxysterol-binding protein</fullName>
    </recommendedName>
</protein>